<dbReference type="Gene3D" id="3.30.505.10">
    <property type="entry name" value="SH2 domain"/>
    <property type="match status" value="2"/>
</dbReference>
<dbReference type="GO" id="GO:0004715">
    <property type="term" value="F:non-membrane spanning protein tyrosine kinase activity"/>
    <property type="evidence" value="ECO:0007669"/>
    <property type="project" value="UniProtKB-EC"/>
</dbReference>
<evidence type="ECO:0000256" key="7">
    <source>
        <dbReference type="ARBA" id="ARBA00022840"/>
    </source>
</evidence>
<reference evidence="18" key="1">
    <citation type="submission" date="2019-08" db="EMBL/GenBank/DDBJ databases">
        <title>The improved chromosome-level genome for the pearl oyster Pinctada fucata martensii using PacBio sequencing and Hi-C.</title>
        <authorList>
            <person name="Zheng Z."/>
        </authorList>
    </citation>
    <scope>NUCLEOTIDE SEQUENCE</scope>
    <source>
        <strain evidence="18">ZZ-2019</strain>
        <tissue evidence="18">Adductor muscle</tissue>
    </source>
</reference>
<evidence type="ECO:0000256" key="6">
    <source>
        <dbReference type="ARBA" id="ARBA00022777"/>
    </source>
</evidence>
<evidence type="ECO:0000313" key="19">
    <source>
        <dbReference type="Proteomes" id="UP001186944"/>
    </source>
</evidence>
<proteinExistence type="inferred from homology"/>
<keyword evidence="3" id="KW-0963">Cytoplasm</keyword>
<feature type="domain" description="SH2" evidence="15">
    <location>
        <begin position="78"/>
        <end position="151"/>
    </location>
</feature>
<dbReference type="PRINTS" id="PR00401">
    <property type="entry name" value="SH2DOMAIN"/>
</dbReference>
<dbReference type="InterPro" id="IPR017441">
    <property type="entry name" value="Protein_kinase_ATP_BS"/>
</dbReference>
<evidence type="ECO:0000259" key="16">
    <source>
        <dbReference type="PROSITE" id="PS50002"/>
    </source>
</evidence>
<dbReference type="SMART" id="SM00252">
    <property type="entry name" value="SH2"/>
    <property type="match status" value="2"/>
</dbReference>
<keyword evidence="5 13" id="KW-0547">Nucleotide-binding</keyword>
<evidence type="ECO:0000256" key="14">
    <source>
        <dbReference type="RuleBase" id="RU362096"/>
    </source>
</evidence>
<dbReference type="PROSITE" id="PS50001">
    <property type="entry name" value="SH2"/>
    <property type="match status" value="2"/>
</dbReference>
<dbReference type="Proteomes" id="UP001186944">
    <property type="component" value="Unassembled WGS sequence"/>
</dbReference>
<dbReference type="GO" id="GO:0005524">
    <property type="term" value="F:ATP binding"/>
    <property type="evidence" value="ECO:0007669"/>
    <property type="project" value="UniProtKB-UniRule"/>
</dbReference>
<dbReference type="CDD" id="cd05039">
    <property type="entry name" value="PTKc_Csk_like"/>
    <property type="match status" value="1"/>
</dbReference>
<feature type="non-terminal residue" evidence="18">
    <location>
        <position position="1"/>
    </location>
</feature>
<dbReference type="PROSITE" id="PS50011">
    <property type="entry name" value="PROTEIN_KINASE_DOM"/>
    <property type="match status" value="1"/>
</dbReference>
<evidence type="ECO:0000256" key="9">
    <source>
        <dbReference type="ARBA" id="ARBA00023137"/>
    </source>
</evidence>
<evidence type="ECO:0000256" key="2">
    <source>
        <dbReference type="ARBA" id="ARBA00022443"/>
    </source>
</evidence>
<comment type="catalytic activity">
    <reaction evidence="10 14">
        <text>L-tyrosyl-[protein] + ATP = O-phospho-L-tyrosyl-[protein] + ADP + H(+)</text>
        <dbReference type="Rhea" id="RHEA:10596"/>
        <dbReference type="Rhea" id="RHEA-COMP:10136"/>
        <dbReference type="Rhea" id="RHEA-COMP:20101"/>
        <dbReference type="ChEBI" id="CHEBI:15378"/>
        <dbReference type="ChEBI" id="CHEBI:30616"/>
        <dbReference type="ChEBI" id="CHEBI:46858"/>
        <dbReference type="ChEBI" id="CHEBI:61978"/>
        <dbReference type="ChEBI" id="CHEBI:456216"/>
        <dbReference type="EC" id="2.7.10.2"/>
    </reaction>
</comment>
<evidence type="ECO:0000256" key="13">
    <source>
        <dbReference type="PROSITE-ProRule" id="PRU10141"/>
    </source>
</evidence>
<dbReference type="PROSITE" id="PS00109">
    <property type="entry name" value="PROTEIN_KINASE_TYR"/>
    <property type="match status" value="1"/>
</dbReference>
<dbReference type="InterPro" id="IPR050198">
    <property type="entry name" value="Non-receptor_tyrosine_kinases"/>
</dbReference>
<dbReference type="SUPFAM" id="SSF56112">
    <property type="entry name" value="Protein kinase-like (PK-like)"/>
    <property type="match status" value="1"/>
</dbReference>
<dbReference type="SUPFAM" id="SSF55550">
    <property type="entry name" value="SH2 domain"/>
    <property type="match status" value="2"/>
</dbReference>
<dbReference type="Gene3D" id="2.30.30.40">
    <property type="entry name" value="SH3 Domains"/>
    <property type="match status" value="1"/>
</dbReference>
<dbReference type="PROSITE" id="PS00107">
    <property type="entry name" value="PROTEIN_KINASE_ATP"/>
    <property type="match status" value="1"/>
</dbReference>
<comment type="similarity">
    <text evidence="14">Belongs to the protein kinase superfamily. Tyr protein kinase family.</text>
</comment>
<dbReference type="InterPro" id="IPR036860">
    <property type="entry name" value="SH2_dom_sf"/>
</dbReference>
<evidence type="ECO:0000256" key="11">
    <source>
        <dbReference type="PROSITE-ProRule" id="PRU00191"/>
    </source>
</evidence>
<dbReference type="SMART" id="SM00326">
    <property type="entry name" value="SH3"/>
    <property type="match status" value="1"/>
</dbReference>
<dbReference type="SMART" id="SM00219">
    <property type="entry name" value="TyrKc"/>
    <property type="match status" value="1"/>
</dbReference>
<sequence>NSAPGEVWKEGTDVIATYNFPGSSPEDLPFKKGDVIKIISNTKDSNWYKGRNSQGKEGMIPAPYVQKRKEVHLQKMPWFHGRITREEAEHLLVEKNDGVFLIRDSVHFQGDFTLSIAFQGKVEHYRIIAKHNMLEVDGGECLFENLIQLVKVAMLYCLGIQNGDMSLLWFHGKIKREDSEKLLEPWTPDGLFLVRESANYPGDFTLSVCHRGKVEHYRIIYAQNKMTIDEESFFENLVQLVEHYTLDADGLCTRLIQPLQKKGDAFSAVQMDDFEAGGWVIPSRDLQEIELIGHGEFGDVYKGLYKNQFVAIKQLKDKNRAAQAFLKEASVMTNLRHPNLVQMIGIVKGDMIKLVTEFMGKGNLVEYLRSRGRSVIRKKDQIDFATDTCSAMAYLESKTLVHRDLAARNILINADNCAKVSDFGLAKYGDFNTEGGKFPIKWTAPEALRDNKFSNKSDVWSFGILLWELYSFGRVPYPRIPLQDVVVHVNGGYRMESPEGCPAEVYQIMLKAWNLDPDKRPMFKDILVELDNLRCTTV</sequence>
<dbReference type="Pfam" id="PF00017">
    <property type="entry name" value="SH2"/>
    <property type="match status" value="2"/>
</dbReference>
<dbReference type="PROSITE" id="PS50002">
    <property type="entry name" value="SH3"/>
    <property type="match status" value="1"/>
</dbReference>
<evidence type="ECO:0000256" key="5">
    <source>
        <dbReference type="ARBA" id="ARBA00022741"/>
    </source>
</evidence>
<feature type="domain" description="SH3" evidence="16">
    <location>
        <begin position="9"/>
        <end position="70"/>
    </location>
</feature>
<dbReference type="InterPro" id="IPR001245">
    <property type="entry name" value="Ser-Thr/Tyr_kinase_cat_dom"/>
</dbReference>
<keyword evidence="8 11" id="KW-0727">SH2 domain</keyword>
<keyword evidence="7 13" id="KW-0067">ATP-binding</keyword>
<feature type="domain" description="Protein kinase" evidence="17">
    <location>
        <begin position="286"/>
        <end position="533"/>
    </location>
</feature>
<feature type="domain" description="SH2" evidence="15">
    <location>
        <begin position="169"/>
        <end position="259"/>
    </location>
</feature>
<keyword evidence="9 14" id="KW-0829">Tyrosine-protein kinase</keyword>
<dbReference type="InterPro" id="IPR001452">
    <property type="entry name" value="SH3_domain"/>
</dbReference>
<dbReference type="Gene3D" id="1.10.510.10">
    <property type="entry name" value="Transferase(Phosphotransferase) domain 1"/>
    <property type="match status" value="1"/>
</dbReference>
<gene>
    <name evidence="18" type="ORF">FSP39_024518</name>
</gene>
<dbReference type="SUPFAM" id="SSF50044">
    <property type="entry name" value="SH3-domain"/>
    <property type="match status" value="1"/>
</dbReference>
<dbReference type="PANTHER" id="PTHR24418">
    <property type="entry name" value="TYROSINE-PROTEIN KINASE"/>
    <property type="match status" value="1"/>
</dbReference>
<dbReference type="PRINTS" id="PR00452">
    <property type="entry name" value="SH3DOMAIN"/>
</dbReference>
<dbReference type="EC" id="2.7.10.2" evidence="14"/>
<evidence type="ECO:0000256" key="12">
    <source>
        <dbReference type="PROSITE-ProRule" id="PRU00192"/>
    </source>
</evidence>
<keyword evidence="6 14" id="KW-0418">Kinase</keyword>
<evidence type="ECO:0000313" key="18">
    <source>
        <dbReference type="EMBL" id="KAK3098941.1"/>
    </source>
</evidence>
<dbReference type="Pfam" id="PF00018">
    <property type="entry name" value="SH3_1"/>
    <property type="match status" value="1"/>
</dbReference>
<dbReference type="PRINTS" id="PR00109">
    <property type="entry name" value="TYRKINASE"/>
</dbReference>
<protein>
    <recommendedName>
        <fullName evidence="14">Tyrosine-protein kinase</fullName>
        <ecNumber evidence="14">2.7.10.2</ecNumber>
    </recommendedName>
</protein>
<evidence type="ECO:0000256" key="3">
    <source>
        <dbReference type="ARBA" id="ARBA00022490"/>
    </source>
</evidence>
<dbReference type="AlphaFoldDB" id="A0AA89C4H1"/>
<dbReference type="InterPro" id="IPR035027">
    <property type="entry name" value="Csk-like_SH2"/>
</dbReference>
<dbReference type="CDD" id="cd09937">
    <property type="entry name" value="SH2_csk_like"/>
    <property type="match status" value="1"/>
</dbReference>
<keyword evidence="19" id="KW-1185">Reference proteome</keyword>
<evidence type="ECO:0000256" key="8">
    <source>
        <dbReference type="ARBA" id="ARBA00022999"/>
    </source>
</evidence>
<dbReference type="FunFam" id="3.30.505.10:FF:000023">
    <property type="entry name" value="Tyrosine-protein kinase"/>
    <property type="match status" value="1"/>
</dbReference>
<comment type="subcellular location">
    <subcellularLocation>
        <location evidence="1">Cytoplasm</location>
    </subcellularLocation>
</comment>
<dbReference type="InterPro" id="IPR000719">
    <property type="entry name" value="Prot_kinase_dom"/>
</dbReference>
<comment type="caution">
    <text evidence="18">The sequence shown here is derived from an EMBL/GenBank/DDBJ whole genome shotgun (WGS) entry which is preliminary data.</text>
</comment>
<dbReference type="InterPro" id="IPR008266">
    <property type="entry name" value="Tyr_kinase_AS"/>
</dbReference>
<dbReference type="GO" id="GO:0005737">
    <property type="term" value="C:cytoplasm"/>
    <property type="evidence" value="ECO:0007669"/>
    <property type="project" value="UniProtKB-SubCell"/>
</dbReference>
<dbReference type="InterPro" id="IPR020635">
    <property type="entry name" value="Tyr_kinase_cat_dom"/>
</dbReference>
<evidence type="ECO:0000256" key="1">
    <source>
        <dbReference type="ARBA" id="ARBA00004496"/>
    </source>
</evidence>
<evidence type="ECO:0000256" key="10">
    <source>
        <dbReference type="ARBA" id="ARBA00051245"/>
    </source>
</evidence>
<dbReference type="FunFam" id="1.10.510.10:FF:000272">
    <property type="entry name" value="Tyrosine-protein kinase"/>
    <property type="match status" value="1"/>
</dbReference>
<dbReference type="Pfam" id="PF07714">
    <property type="entry name" value="PK_Tyr_Ser-Thr"/>
    <property type="match status" value="1"/>
</dbReference>
<dbReference type="EMBL" id="VSWD01000007">
    <property type="protein sequence ID" value="KAK3098941.1"/>
    <property type="molecule type" value="Genomic_DNA"/>
</dbReference>
<name>A0AA89C4H1_PINIB</name>
<organism evidence="18 19">
    <name type="scientific">Pinctada imbricata</name>
    <name type="common">Atlantic pearl-oyster</name>
    <name type="synonym">Pinctada martensii</name>
    <dbReference type="NCBI Taxonomy" id="66713"/>
    <lineage>
        <taxon>Eukaryota</taxon>
        <taxon>Metazoa</taxon>
        <taxon>Spiralia</taxon>
        <taxon>Lophotrochozoa</taxon>
        <taxon>Mollusca</taxon>
        <taxon>Bivalvia</taxon>
        <taxon>Autobranchia</taxon>
        <taxon>Pteriomorphia</taxon>
        <taxon>Pterioida</taxon>
        <taxon>Pterioidea</taxon>
        <taxon>Pteriidae</taxon>
        <taxon>Pinctada</taxon>
    </lineage>
</organism>
<evidence type="ECO:0000259" key="15">
    <source>
        <dbReference type="PROSITE" id="PS50001"/>
    </source>
</evidence>
<evidence type="ECO:0000256" key="4">
    <source>
        <dbReference type="ARBA" id="ARBA00022679"/>
    </source>
</evidence>
<accession>A0AA89C4H1</accession>
<keyword evidence="2 12" id="KW-0728">SH3 domain</keyword>
<dbReference type="CDD" id="cd00173">
    <property type="entry name" value="SH2"/>
    <property type="match status" value="1"/>
</dbReference>
<evidence type="ECO:0000259" key="17">
    <source>
        <dbReference type="PROSITE" id="PS50011"/>
    </source>
</evidence>
<dbReference type="InterPro" id="IPR011009">
    <property type="entry name" value="Kinase-like_dom_sf"/>
</dbReference>
<dbReference type="InterPro" id="IPR036028">
    <property type="entry name" value="SH3-like_dom_sf"/>
</dbReference>
<feature type="binding site" evidence="13">
    <location>
        <position position="313"/>
    </location>
    <ligand>
        <name>ATP</name>
        <dbReference type="ChEBI" id="CHEBI:30616"/>
    </ligand>
</feature>
<dbReference type="InterPro" id="IPR000980">
    <property type="entry name" value="SH2"/>
</dbReference>
<keyword evidence="4 14" id="KW-0808">Transferase</keyword>